<sequence>MALFQDDQSYCRKATSSAQDIAWTFHLDFRRNCGLPCTPRCLFSRAIRHALAISLSNPESLFYISNGVLIAIRKLISDSLRPKWTIAAAIRAIASMTMNARYLTARNTGLTMLRKSETFVTPHLIQLTTDMSISTAWLWHSSLLMDDCRKRPSATASYFG</sequence>
<gene>
    <name evidence="1" type="ORF">BDN72DRAFT_471077</name>
</gene>
<evidence type="ECO:0000313" key="1">
    <source>
        <dbReference type="EMBL" id="TFK71309.1"/>
    </source>
</evidence>
<proteinExistence type="predicted"/>
<keyword evidence="2" id="KW-1185">Reference proteome</keyword>
<name>A0ACD3B135_9AGAR</name>
<evidence type="ECO:0000313" key="2">
    <source>
        <dbReference type="Proteomes" id="UP000308600"/>
    </source>
</evidence>
<reference evidence="1 2" key="1">
    <citation type="journal article" date="2019" name="Nat. Ecol. Evol.">
        <title>Megaphylogeny resolves global patterns of mushroom evolution.</title>
        <authorList>
            <person name="Varga T."/>
            <person name="Krizsan K."/>
            <person name="Foldi C."/>
            <person name="Dima B."/>
            <person name="Sanchez-Garcia M."/>
            <person name="Sanchez-Ramirez S."/>
            <person name="Szollosi G.J."/>
            <person name="Szarkandi J.G."/>
            <person name="Papp V."/>
            <person name="Albert L."/>
            <person name="Andreopoulos W."/>
            <person name="Angelini C."/>
            <person name="Antonin V."/>
            <person name="Barry K.W."/>
            <person name="Bougher N.L."/>
            <person name="Buchanan P."/>
            <person name="Buyck B."/>
            <person name="Bense V."/>
            <person name="Catcheside P."/>
            <person name="Chovatia M."/>
            <person name="Cooper J."/>
            <person name="Damon W."/>
            <person name="Desjardin D."/>
            <person name="Finy P."/>
            <person name="Geml J."/>
            <person name="Haridas S."/>
            <person name="Hughes K."/>
            <person name="Justo A."/>
            <person name="Karasinski D."/>
            <person name="Kautmanova I."/>
            <person name="Kiss B."/>
            <person name="Kocsube S."/>
            <person name="Kotiranta H."/>
            <person name="LaButti K.M."/>
            <person name="Lechner B.E."/>
            <person name="Liimatainen K."/>
            <person name="Lipzen A."/>
            <person name="Lukacs Z."/>
            <person name="Mihaltcheva S."/>
            <person name="Morgado L.N."/>
            <person name="Niskanen T."/>
            <person name="Noordeloos M.E."/>
            <person name="Ohm R.A."/>
            <person name="Ortiz-Santana B."/>
            <person name="Ovrebo C."/>
            <person name="Racz N."/>
            <person name="Riley R."/>
            <person name="Savchenko A."/>
            <person name="Shiryaev A."/>
            <person name="Soop K."/>
            <person name="Spirin V."/>
            <person name="Szebenyi C."/>
            <person name="Tomsovsky M."/>
            <person name="Tulloss R.E."/>
            <person name="Uehling J."/>
            <person name="Grigoriev I.V."/>
            <person name="Vagvolgyi C."/>
            <person name="Papp T."/>
            <person name="Martin F.M."/>
            <person name="Miettinen O."/>
            <person name="Hibbett D.S."/>
            <person name="Nagy L.G."/>
        </authorList>
    </citation>
    <scope>NUCLEOTIDE SEQUENCE [LARGE SCALE GENOMIC DNA]</scope>
    <source>
        <strain evidence="1 2">NL-1719</strain>
    </source>
</reference>
<protein>
    <submittedName>
        <fullName evidence="1">Uncharacterized protein</fullName>
    </submittedName>
</protein>
<accession>A0ACD3B135</accession>
<dbReference type="EMBL" id="ML208300">
    <property type="protein sequence ID" value="TFK71309.1"/>
    <property type="molecule type" value="Genomic_DNA"/>
</dbReference>
<organism evidence="1 2">
    <name type="scientific">Pluteus cervinus</name>
    <dbReference type="NCBI Taxonomy" id="181527"/>
    <lineage>
        <taxon>Eukaryota</taxon>
        <taxon>Fungi</taxon>
        <taxon>Dikarya</taxon>
        <taxon>Basidiomycota</taxon>
        <taxon>Agaricomycotina</taxon>
        <taxon>Agaricomycetes</taxon>
        <taxon>Agaricomycetidae</taxon>
        <taxon>Agaricales</taxon>
        <taxon>Pluteineae</taxon>
        <taxon>Pluteaceae</taxon>
        <taxon>Pluteus</taxon>
    </lineage>
</organism>
<dbReference type="Proteomes" id="UP000308600">
    <property type="component" value="Unassembled WGS sequence"/>
</dbReference>